<proteinExistence type="predicted"/>
<gene>
    <name evidence="8" type="ORF">LACBIDRAFT_186522</name>
</gene>
<feature type="transmembrane region" description="Helical" evidence="7">
    <location>
        <begin position="210"/>
        <end position="230"/>
    </location>
</feature>
<keyword evidence="2" id="KW-0813">Transport</keyword>
<feature type="transmembrane region" description="Helical" evidence="7">
    <location>
        <begin position="35"/>
        <end position="53"/>
    </location>
</feature>
<feature type="transmembrane region" description="Helical" evidence="7">
    <location>
        <begin position="424"/>
        <end position="442"/>
    </location>
</feature>
<dbReference type="GeneID" id="6085167"/>
<dbReference type="HOGENOM" id="CLU_030965_1_0_1"/>
<reference evidence="8 9" key="1">
    <citation type="journal article" date="2008" name="Nature">
        <title>The genome of Laccaria bicolor provides insights into mycorrhizal symbiosis.</title>
        <authorList>
            <person name="Martin F."/>
            <person name="Aerts A."/>
            <person name="Ahren D."/>
            <person name="Brun A."/>
            <person name="Danchin E.G.J."/>
            <person name="Duchaussoy F."/>
            <person name="Gibon J."/>
            <person name="Kohler A."/>
            <person name="Lindquist E."/>
            <person name="Pereda V."/>
            <person name="Salamov A."/>
            <person name="Shapiro H.J."/>
            <person name="Wuyts J."/>
            <person name="Blaudez D."/>
            <person name="Buee M."/>
            <person name="Brokstein P."/>
            <person name="Canbaeck B."/>
            <person name="Cohen D."/>
            <person name="Courty P.E."/>
            <person name="Coutinho P.M."/>
            <person name="Delaruelle C."/>
            <person name="Detter J.C."/>
            <person name="Deveau A."/>
            <person name="DiFazio S."/>
            <person name="Duplessis S."/>
            <person name="Fraissinet-Tachet L."/>
            <person name="Lucic E."/>
            <person name="Frey-Klett P."/>
            <person name="Fourrey C."/>
            <person name="Feussner I."/>
            <person name="Gay G."/>
            <person name="Grimwood J."/>
            <person name="Hoegger P.J."/>
            <person name="Jain P."/>
            <person name="Kilaru S."/>
            <person name="Labbe J."/>
            <person name="Lin Y.C."/>
            <person name="Legue V."/>
            <person name="Le Tacon F."/>
            <person name="Marmeisse R."/>
            <person name="Melayah D."/>
            <person name="Montanini B."/>
            <person name="Muratet M."/>
            <person name="Nehls U."/>
            <person name="Niculita-Hirzel H."/>
            <person name="Oudot-Le Secq M.P."/>
            <person name="Peter M."/>
            <person name="Quesneville H."/>
            <person name="Rajashekar B."/>
            <person name="Reich M."/>
            <person name="Rouhier N."/>
            <person name="Schmutz J."/>
            <person name="Yin T."/>
            <person name="Chalot M."/>
            <person name="Henrissat B."/>
            <person name="Kuees U."/>
            <person name="Lucas S."/>
            <person name="Van de Peer Y."/>
            <person name="Podila G.K."/>
            <person name="Polle A."/>
            <person name="Pukkila P.J."/>
            <person name="Richardson P.M."/>
            <person name="Rouze P."/>
            <person name="Sanders I.R."/>
            <person name="Stajich J.E."/>
            <person name="Tunlid A."/>
            <person name="Tuskan G."/>
            <person name="Grigoriev I.V."/>
        </authorList>
    </citation>
    <scope>NUCLEOTIDE SEQUENCE [LARGE SCALE GENOMIC DNA]</scope>
    <source>
        <strain evidence="9">S238N-H82 / ATCC MYA-4686</strain>
    </source>
</reference>
<evidence type="ECO:0000256" key="1">
    <source>
        <dbReference type="ARBA" id="ARBA00004651"/>
    </source>
</evidence>
<organism evidence="9">
    <name type="scientific">Laccaria bicolor (strain S238N-H82 / ATCC MYA-4686)</name>
    <name type="common">Bicoloured deceiver</name>
    <name type="synonym">Laccaria laccata var. bicolor</name>
    <dbReference type="NCBI Taxonomy" id="486041"/>
    <lineage>
        <taxon>Eukaryota</taxon>
        <taxon>Fungi</taxon>
        <taxon>Dikarya</taxon>
        <taxon>Basidiomycota</taxon>
        <taxon>Agaricomycotina</taxon>
        <taxon>Agaricomycetes</taxon>
        <taxon>Agaricomycetidae</taxon>
        <taxon>Agaricales</taxon>
        <taxon>Agaricineae</taxon>
        <taxon>Hydnangiaceae</taxon>
        <taxon>Laccaria</taxon>
    </lineage>
</organism>
<feature type="transmembrane region" description="Helical" evidence="7">
    <location>
        <begin position="393"/>
        <end position="412"/>
    </location>
</feature>
<keyword evidence="6 7" id="KW-0472">Membrane</keyword>
<dbReference type="Proteomes" id="UP000001194">
    <property type="component" value="Unassembled WGS sequence"/>
</dbReference>
<evidence type="ECO:0000256" key="7">
    <source>
        <dbReference type="SAM" id="Phobius"/>
    </source>
</evidence>
<dbReference type="OrthoDB" id="2119662at2759"/>
<evidence type="ECO:0000313" key="9">
    <source>
        <dbReference type="Proteomes" id="UP000001194"/>
    </source>
</evidence>
<feature type="transmembrane region" description="Helical" evidence="7">
    <location>
        <begin position="351"/>
        <end position="373"/>
    </location>
</feature>
<evidence type="ECO:0000256" key="2">
    <source>
        <dbReference type="ARBA" id="ARBA00022448"/>
    </source>
</evidence>
<dbReference type="PANTHER" id="PTHR43549:SF2">
    <property type="entry name" value="MULTIDRUG RESISTANCE PROTEIN NORM-RELATED"/>
    <property type="match status" value="1"/>
</dbReference>
<name>B0E015_LACBS</name>
<evidence type="ECO:0000256" key="4">
    <source>
        <dbReference type="ARBA" id="ARBA00022692"/>
    </source>
</evidence>
<dbReference type="GO" id="GO:0005886">
    <property type="term" value="C:plasma membrane"/>
    <property type="evidence" value="ECO:0007669"/>
    <property type="project" value="UniProtKB-SubCell"/>
</dbReference>
<feature type="transmembrane region" description="Helical" evidence="7">
    <location>
        <begin position="103"/>
        <end position="125"/>
    </location>
</feature>
<evidence type="ECO:0000256" key="5">
    <source>
        <dbReference type="ARBA" id="ARBA00022989"/>
    </source>
</evidence>
<dbReference type="PANTHER" id="PTHR43549">
    <property type="entry name" value="MULTIDRUG RESISTANCE PROTEIN YPNP-RELATED"/>
    <property type="match status" value="1"/>
</dbReference>
<dbReference type="STRING" id="486041.B0E015"/>
<dbReference type="KEGG" id="lbc:LACBIDRAFT_186522"/>
<dbReference type="InterPro" id="IPR052031">
    <property type="entry name" value="Membrane_Transporter-Flippase"/>
</dbReference>
<protein>
    <submittedName>
        <fullName evidence="8">Predicted protein</fullName>
    </submittedName>
</protein>
<dbReference type="InParanoid" id="B0E015"/>
<sequence>MTRCLAWSGSALGEYLVESLQIWRLRIEIYPSYHGALFFNLSAFLIPAVYGTLSKMWIANIDASLVSTTDAFTYFSCIIEVLNEGLPRAAWCDIISLLHRLSLTYTLISIQSILGFLLSVIFLFAAPGFVGAFVPGKVRATSVKYIRILAFDSLASTLNTAVSLGTRALDKPDVPLLMSSVQTLIQIFLELALVSTVHVKGFTPSIHTVATIKLVCDFTGAVVGLLYFLYLSRKATAHMDAKRLTWFSYASLKELILPGRWTFTESAIRNAIYLWQIHGVVSMGQAYATAWGVFNTIRWGLIMVPVNALEATSNAFVGHRWGIYQRSRHTPSSRASWSDIRFISAPAIRSVLIVLLVEGPMCVALSVHGAGPFARYLSNSDEVAEITAMMWRSIDWCYIAYGISTQLATVLLATETRWYLYQSLVSNIFYALPWAIALPKIGITPDTAWTYHKWVFGGSLVVSLGIIIVVDGIWVVRLHGWRFLKSSSLISAGRQG</sequence>
<keyword evidence="9" id="KW-1185">Reference proteome</keyword>
<evidence type="ECO:0000256" key="6">
    <source>
        <dbReference type="ARBA" id="ARBA00023136"/>
    </source>
</evidence>
<dbReference type="EMBL" id="DS547158">
    <property type="protein sequence ID" value="EDQ99855.1"/>
    <property type="molecule type" value="Genomic_DNA"/>
</dbReference>
<evidence type="ECO:0000256" key="3">
    <source>
        <dbReference type="ARBA" id="ARBA00022475"/>
    </source>
</evidence>
<comment type="subcellular location">
    <subcellularLocation>
        <location evidence="1">Cell membrane</location>
        <topology evidence="1">Multi-pass membrane protein</topology>
    </subcellularLocation>
</comment>
<feature type="transmembrane region" description="Helical" evidence="7">
    <location>
        <begin position="454"/>
        <end position="476"/>
    </location>
</feature>
<keyword evidence="3" id="KW-1003">Cell membrane</keyword>
<keyword evidence="5 7" id="KW-1133">Transmembrane helix</keyword>
<evidence type="ECO:0000313" key="8">
    <source>
        <dbReference type="EMBL" id="EDQ99855.1"/>
    </source>
</evidence>
<feature type="transmembrane region" description="Helical" evidence="7">
    <location>
        <begin position="176"/>
        <end position="198"/>
    </location>
</feature>
<accession>B0E015</accession>
<dbReference type="RefSeq" id="XP_001889547.1">
    <property type="nucleotide sequence ID" value="XM_001889512.1"/>
</dbReference>
<dbReference type="AlphaFoldDB" id="B0E015"/>
<keyword evidence="4 7" id="KW-0812">Transmembrane</keyword>